<organism evidence="2">
    <name type="scientific">Lotharella globosa</name>
    <dbReference type="NCBI Taxonomy" id="91324"/>
    <lineage>
        <taxon>Eukaryota</taxon>
        <taxon>Sar</taxon>
        <taxon>Rhizaria</taxon>
        <taxon>Cercozoa</taxon>
        <taxon>Chlorarachniophyceae</taxon>
        <taxon>Lotharella</taxon>
    </lineage>
</organism>
<proteinExistence type="predicted"/>
<reference evidence="2" key="1">
    <citation type="submission" date="2021-01" db="EMBL/GenBank/DDBJ databases">
        <authorList>
            <person name="Corre E."/>
            <person name="Pelletier E."/>
            <person name="Niang G."/>
            <person name="Scheremetjew M."/>
            <person name="Finn R."/>
            <person name="Kale V."/>
            <person name="Holt S."/>
            <person name="Cochrane G."/>
            <person name="Meng A."/>
            <person name="Brown T."/>
            <person name="Cohen L."/>
        </authorList>
    </citation>
    <scope>NUCLEOTIDE SEQUENCE</scope>
    <source>
        <strain evidence="2">CCCM811</strain>
    </source>
</reference>
<dbReference type="AlphaFoldDB" id="A0A6V3STY1"/>
<accession>A0A6V3STY1</accession>
<gene>
    <name evidence="1" type="ORF">LGLO00237_LOCUS30827</name>
    <name evidence="2" type="ORF">LGLO00237_LOCUS30828</name>
</gene>
<dbReference type="EMBL" id="HBIV01043917">
    <property type="protein sequence ID" value="CAE0679045.1"/>
    <property type="molecule type" value="Transcribed_RNA"/>
</dbReference>
<evidence type="ECO:0000313" key="2">
    <source>
        <dbReference type="EMBL" id="CAE0679046.1"/>
    </source>
</evidence>
<protein>
    <submittedName>
        <fullName evidence="2">Uncharacterized protein</fullName>
    </submittedName>
</protein>
<sequence>MVWKLCSAMARDLQMKLEVQRERRWDFVDVWSNTSRHNQNSFSPMFGTIIRLHGTPKRSKQIPRKVEIDPQLQGTERTLEEILRVRGHRSKSQTSHVDTKVLNSLHRLWVLLQGLEDYKTERNTRKKAALKRRRRI</sequence>
<dbReference type="EMBL" id="HBIV01043918">
    <property type="protein sequence ID" value="CAE0679046.1"/>
    <property type="molecule type" value="Transcribed_RNA"/>
</dbReference>
<evidence type="ECO:0000313" key="1">
    <source>
        <dbReference type="EMBL" id="CAE0679045.1"/>
    </source>
</evidence>
<name>A0A6V3STY1_9EUKA</name>